<feature type="domain" description="T-SNARE coiled-coil homology" evidence="9">
    <location>
        <begin position="171"/>
        <end position="233"/>
    </location>
</feature>
<feature type="transmembrane region" description="Helical" evidence="8">
    <location>
        <begin position="245"/>
        <end position="268"/>
    </location>
</feature>
<dbReference type="AlphaFoldDB" id="A0A6A6PEE3"/>
<dbReference type="Gene3D" id="1.20.58.70">
    <property type="match status" value="1"/>
</dbReference>
<dbReference type="FunFam" id="1.20.58.70:FF:000008">
    <property type="entry name" value="Syntaxin family protein"/>
    <property type="match status" value="1"/>
</dbReference>
<evidence type="ECO:0000313" key="11">
    <source>
        <dbReference type="Proteomes" id="UP000799766"/>
    </source>
</evidence>
<dbReference type="GO" id="GO:0031201">
    <property type="term" value="C:SNARE complex"/>
    <property type="evidence" value="ECO:0007669"/>
    <property type="project" value="TreeGrafter"/>
</dbReference>
<dbReference type="GO" id="GO:0048278">
    <property type="term" value="P:vesicle docking"/>
    <property type="evidence" value="ECO:0007669"/>
    <property type="project" value="TreeGrafter"/>
</dbReference>
<dbReference type="GO" id="GO:0005484">
    <property type="term" value="F:SNAP receptor activity"/>
    <property type="evidence" value="ECO:0007669"/>
    <property type="project" value="TreeGrafter"/>
</dbReference>
<dbReference type="SMART" id="SM00397">
    <property type="entry name" value="t_SNARE"/>
    <property type="match status" value="1"/>
</dbReference>
<dbReference type="CDD" id="cd15849">
    <property type="entry name" value="SNARE_Sso1"/>
    <property type="match status" value="1"/>
</dbReference>
<keyword evidence="4 8" id="KW-1133">Transmembrane helix</keyword>
<proteinExistence type="inferred from homology"/>
<dbReference type="InterPro" id="IPR045242">
    <property type="entry name" value="Syntaxin"/>
</dbReference>
<dbReference type="GO" id="GO:0000149">
    <property type="term" value="F:SNARE binding"/>
    <property type="evidence" value="ECO:0007669"/>
    <property type="project" value="TreeGrafter"/>
</dbReference>
<dbReference type="PANTHER" id="PTHR19957">
    <property type="entry name" value="SYNTAXIN"/>
    <property type="match status" value="1"/>
</dbReference>
<evidence type="ECO:0000256" key="1">
    <source>
        <dbReference type="ARBA" id="ARBA00004211"/>
    </source>
</evidence>
<evidence type="ECO:0000256" key="7">
    <source>
        <dbReference type="SAM" id="Coils"/>
    </source>
</evidence>
<evidence type="ECO:0000256" key="8">
    <source>
        <dbReference type="SAM" id="Phobius"/>
    </source>
</evidence>
<dbReference type="Pfam" id="PF00804">
    <property type="entry name" value="Syntaxin"/>
    <property type="match status" value="1"/>
</dbReference>
<evidence type="ECO:0000259" key="9">
    <source>
        <dbReference type="PROSITE" id="PS50192"/>
    </source>
</evidence>
<dbReference type="GO" id="GO:0012505">
    <property type="term" value="C:endomembrane system"/>
    <property type="evidence" value="ECO:0007669"/>
    <property type="project" value="TreeGrafter"/>
</dbReference>
<comment type="subcellular location">
    <subcellularLocation>
        <location evidence="1">Membrane</location>
        <topology evidence="1">Single-pass type IV membrane protein</topology>
    </subcellularLocation>
</comment>
<gene>
    <name evidence="10" type="ORF">BDY21DRAFT_276943</name>
</gene>
<keyword evidence="6 8" id="KW-0472">Membrane</keyword>
<comment type="similarity">
    <text evidence="2">Belongs to the syntaxin family.</text>
</comment>
<dbReference type="Pfam" id="PF05739">
    <property type="entry name" value="SNARE"/>
    <property type="match status" value="1"/>
</dbReference>
<organism evidence="10 11">
    <name type="scientific">Lineolata rhizophorae</name>
    <dbReference type="NCBI Taxonomy" id="578093"/>
    <lineage>
        <taxon>Eukaryota</taxon>
        <taxon>Fungi</taxon>
        <taxon>Dikarya</taxon>
        <taxon>Ascomycota</taxon>
        <taxon>Pezizomycotina</taxon>
        <taxon>Dothideomycetes</taxon>
        <taxon>Dothideomycetes incertae sedis</taxon>
        <taxon>Lineolatales</taxon>
        <taxon>Lineolataceae</taxon>
        <taxon>Lineolata</taxon>
    </lineage>
</organism>
<dbReference type="PROSITE" id="PS50192">
    <property type="entry name" value="T_SNARE"/>
    <property type="match status" value="1"/>
</dbReference>
<dbReference type="InterPro" id="IPR010989">
    <property type="entry name" value="SNARE"/>
</dbReference>
<evidence type="ECO:0000256" key="3">
    <source>
        <dbReference type="ARBA" id="ARBA00022692"/>
    </source>
</evidence>
<sequence>MQQAPQQPTSAPMSTADFLARVEAVQNDIRQVGDNISSIGTMHQRLLSSPDQTSTAQLENLVTQTQILNGRIKDTVRFLEADALRSPNDRTKDAQFRSLKTSFKNKLQDYQEEERAYRQRYQDQIARQYRIVNPDATEEEVREAADADWGNEGVFQSALKSNRTGHANSVLGAVRARHNDIQRINKTLEELAQLFEAMNEAVVLQGEQVDQVADAGQKTLEHTEQGNVELTKGVEHARRARKLKWWTLAVVVAIICILALILGLYFGLQNNGNGNGGGNNP</sequence>
<evidence type="ECO:0000256" key="4">
    <source>
        <dbReference type="ARBA" id="ARBA00022989"/>
    </source>
</evidence>
<dbReference type="GO" id="GO:0006886">
    <property type="term" value="P:intracellular protein transport"/>
    <property type="evidence" value="ECO:0007669"/>
    <property type="project" value="TreeGrafter"/>
</dbReference>
<evidence type="ECO:0000313" key="10">
    <source>
        <dbReference type="EMBL" id="KAF2462109.1"/>
    </source>
</evidence>
<evidence type="ECO:0000256" key="6">
    <source>
        <dbReference type="ARBA" id="ARBA00023136"/>
    </source>
</evidence>
<evidence type="ECO:0000256" key="5">
    <source>
        <dbReference type="ARBA" id="ARBA00023054"/>
    </source>
</evidence>
<evidence type="ECO:0000256" key="2">
    <source>
        <dbReference type="ARBA" id="ARBA00009063"/>
    </source>
</evidence>
<keyword evidence="3 8" id="KW-0812">Transmembrane</keyword>
<dbReference type="PANTHER" id="PTHR19957:SF307">
    <property type="entry name" value="PROTEIN SSO1-RELATED"/>
    <property type="match status" value="1"/>
</dbReference>
<dbReference type="SUPFAM" id="SSF47661">
    <property type="entry name" value="t-snare proteins"/>
    <property type="match status" value="1"/>
</dbReference>
<feature type="coiled-coil region" evidence="7">
    <location>
        <begin position="100"/>
        <end position="127"/>
    </location>
</feature>
<reference evidence="10" key="1">
    <citation type="journal article" date="2020" name="Stud. Mycol.">
        <title>101 Dothideomycetes genomes: a test case for predicting lifestyles and emergence of pathogens.</title>
        <authorList>
            <person name="Haridas S."/>
            <person name="Albert R."/>
            <person name="Binder M."/>
            <person name="Bloem J."/>
            <person name="Labutti K."/>
            <person name="Salamov A."/>
            <person name="Andreopoulos B."/>
            <person name="Baker S."/>
            <person name="Barry K."/>
            <person name="Bills G."/>
            <person name="Bluhm B."/>
            <person name="Cannon C."/>
            <person name="Castanera R."/>
            <person name="Culley D."/>
            <person name="Daum C."/>
            <person name="Ezra D."/>
            <person name="Gonzalez J."/>
            <person name="Henrissat B."/>
            <person name="Kuo A."/>
            <person name="Liang C."/>
            <person name="Lipzen A."/>
            <person name="Lutzoni F."/>
            <person name="Magnuson J."/>
            <person name="Mondo S."/>
            <person name="Nolan M."/>
            <person name="Ohm R."/>
            <person name="Pangilinan J."/>
            <person name="Park H.-J."/>
            <person name="Ramirez L."/>
            <person name="Alfaro M."/>
            <person name="Sun H."/>
            <person name="Tritt A."/>
            <person name="Yoshinaga Y."/>
            <person name="Zwiers L.-H."/>
            <person name="Turgeon B."/>
            <person name="Goodwin S."/>
            <person name="Spatafora J."/>
            <person name="Crous P."/>
            <person name="Grigoriev I."/>
        </authorList>
    </citation>
    <scope>NUCLEOTIDE SEQUENCE</scope>
    <source>
        <strain evidence="10">ATCC 16933</strain>
    </source>
</reference>
<dbReference type="InterPro" id="IPR006011">
    <property type="entry name" value="Syntaxin_N"/>
</dbReference>
<dbReference type="SMART" id="SM00503">
    <property type="entry name" value="SynN"/>
    <property type="match status" value="1"/>
</dbReference>
<accession>A0A6A6PEE3</accession>
<keyword evidence="11" id="KW-1185">Reference proteome</keyword>
<dbReference type="GO" id="GO:0006887">
    <property type="term" value="P:exocytosis"/>
    <property type="evidence" value="ECO:0007669"/>
    <property type="project" value="TreeGrafter"/>
</dbReference>
<dbReference type="GO" id="GO:0006906">
    <property type="term" value="P:vesicle fusion"/>
    <property type="evidence" value="ECO:0007669"/>
    <property type="project" value="TreeGrafter"/>
</dbReference>
<dbReference type="InterPro" id="IPR000727">
    <property type="entry name" value="T_SNARE_dom"/>
</dbReference>
<name>A0A6A6PEE3_9PEZI</name>
<keyword evidence="5 7" id="KW-0175">Coiled coil</keyword>
<protein>
    <submittedName>
        <fullName evidence="10">t-SNARE</fullName>
    </submittedName>
</protein>
<dbReference type="Proteomes" id="UP000799766">
    <property type="component" value="Unassembled WGS sequence"/>
</dbReference>
<dbReference type="GO" id="GO:0005886">
    <property type="term" value="C:plasma membrane"/>
    <property type="evidence" value="ECO:0007669"/>
    <property type="project" value="TreeGrafter"/>
</dbReference>
<dbReference type="EMBL" id="MU001670">
    <property type="protein sequence ID" value="KAF2462109.1"/>
    <property type="molecule type" value="Genomic_DNA"/>
</dbReference>
<dbReference type="OrthoDB" id="10255013at2759"/>